<evidence type="ECO:0000313" key="13">
    <source>
        <dbReference type="EMBL" id="OGF40887.1"/>
    </source>
</evidence>
<evidence type="ECO:0000256" key="1">
    <source>
        <dbReference type="ARBA" id="ARBA00022490"/>
    </source>
</evidence>
<comment type="catalytic activity">
    <reaction evidence="9 10">
        <text>S-sulfanyl-L-cysteinyl-[protein] + uridine(34) in tRNA + AH2 + ATP = 2-thiouridine(34) in tRNA + L-cysteinyl-[protein] + A + AMP + diphosphate + H(+)</text>
        <dbReference type="Rhea" id="RHEA:47032"/>
        <dbReference type="Rhea" id="RHEA-COMP:10131"/>
        <dbReference type="Rhea" id="RHEA-COMP:11726"/>
        <dbReference type="Rhea" id="RHEA-COMP:11727"/>
        <dbReference type="Rhea" id="RHEA-COMP:11728"/>
        <dbReference type="ChEBI" id="CHEBI:13193"/>
        <dbReference type="ChEBI" id="CHEBI:15378"/>
        <dbReference type="ChEBI" id="CHEBI:17499"/>
        <dbReference type="ChEBI" id="CHEBI:29950"/>
        <dbReference type="ChEBI" id="CHEBI:30616"/>
        <dbReference type="ChEBI" id="CHEBI:33019"/>
        <dbReference type="ChEBI" id="CHEBI:61963"/>
        <dbReference type="ChEBI" id="CHEBI:65315"/>
        <dbReference type="ChEBI" id="CHEBI:87170"/>
        <dbReference type="ChEBI" id="CHEBI:456215"/>
        <dbReference type="EC" id="2.8.1.13"/>
    </reaction>
</comment>
<dbReference type="Proteomes" id="UP000177579">
    <property type="component" value="Unassembled WGS sequence"/>
</dbReference>
<dbReference type="Pfam" id="PF03054">
    <property type="entry name" value="tRNA_Me_trans"/>
    <property type="match status" value="1"/>
</dbReference>
<dbReference type="PANTHER" id="PTHR11933:SF5">
    <property type="entry name" value="MITOCHONDRIAL TRNA-SPECIFIC 2-THIOURIDYLASE 1"/>
    <property type="match status" value="1"/>
</dbReference>
<dbReference type="GO" id="GO:0103016">
    <property type="term" value="F:tRNA-uridine 2-sulfurtransferase activity"/>
    <property type="evidence" value="ECO:0007669"/>
    <property type="project" value="UniProtKB-EC"/>
</dbReference>
<dbReference type="FunFam" id="3.40.50.620:FF:000115">
    <property type="entry name" value="tRNA-specific 2-thiouridylase MnmA"/>
    <property type="match status" value="1"/>
</dbReference>
<comment type="caution">
    <text evidence="13">The sequence shown here is derived from an EMBL/GenBank/DDBJ whole genome shotgun (WGS) entry which is preliminary data.</text>
</comment>
<evidence type="ECO:0000259" key="11">
    <source>
        <dbReference type="Pfam" id="PF20258"/>
    </source>
</evidence>
<evidence type="ECO:0000256" key="8">
    <source>
        <dbReference type="ARBA" id="ARBA00023157"/>
    </source>
</evidence>
<dbReference type="PANTHER" id="PTHR11933">
    <property type="entry name" value="TRNA 5-METHYLAMINOMETHYL-2-THIOURIDYLATE -METHYLTRANSFERASE"/>
    <property type="match status" value="1"/>
</dbReference>
<dbReference type="GO" id="GO:0005524">
    <property type="term" value="F:ATP binding"/>
    <property type="evidence" value="ECO:0007669"/>
    <property type="project" value="UniProtKB-KW"/>
</dbReference>
<keyword evidence="5 10" id="KW-0547">Nucleotide-binding</keyword>
<keyword evidence="1 10" id="KW-0963">Cytoplasm</keyword>
<sequence length="359" mass="41067">MRKKKIIVAMSGGVDSSVAAHILKKQGHELIGVFLHFWKDSDMGGGGRIENKCCSLEALMDARRVCRKIGMPLYTTNFSEEFKENVVDNFLSEYARGNTPNPCVQCNRFVKLGLLIKKARELGFDYVASGHYVSNEKHKEEFKLYRGKDENKDQSYFLYTLNQERLQRLIFPLGKYTKDKVRQMAEKAGLPVAQKSESQEICFITGKSHNKFLEKYLKLKKGSIKTFDDKVRGEHKGLPLYTIGQRRGIEIGGTGPFYACKMNYKTNTLYVVDDVDDKRLFSDNLKAKDVNWISGIEPKLPFKCEAVIRYRHKPVACEILKNKRGVYEVKFNKDQRAITPGQSVVFYNKDEVLGGGIIR</sequence>
<feature type="binding site" evidence="10">
    <location>
        <begin position="9"/>
        <end position="16"/>
    </location>
    <ligand>
        <name>ATP</name>
        <dbReference type="ChEBI" id="CHEBI:30616"/>
    </ligand>
</feature>
<comment type="subcellular location">
    <subcellularLocation>
        <location evidence="10">Cytoplasm</location>
    </subcellularLocation>
</comment>
<dbReference type="EMBL" id="MFGO01000018">
    <property type="protein sequence ID" value="OGF40887.1"/>
    <property type="molecule type" value="Genomic_DNA"/>
</dbReference>
<feature type="binding site" evidence="10">
    <location>
        <position position="130"/>
    </location>
    <ligand>
        <name>ATP</name>
        <dbReference type="ChEBI" id="CHEBI:30616"/>
    </ligand>
</feature>
<dbReference type="InterPro" id="IPR046884">
    <property type="entry name" value="MnmA-like_central"/>
</dbReference>
<feature type="site" description="Interaction with tRNA" evidence="10">
    <location>
        <position position="342"/>
    </location>
</feature>
<keyword evidence="8" id="KW-1015">Disulfide bond</keyword>
<keyword evidence="4 10" id="KW-0819">tRNA processing</keyword>
<dbReference type="AlphaFoldDB" id="A0A1F5TPW9"/>
<dbReference type="CDD" id="cd01998">
    <property type="entry name" value="MnmA_TRMU-like"/>
    <property type="match status" value="1"/>
</dbReference>
<name>A0A1F5TPW9_9BACT</name>
<dbReference type="Gene3D" id="2.40.30.10">
    <property type="entry name" value="Translation factors"/>
    <property type="match status" value="1"/>
</dbReference>
<dbReference type="FunFam" id="2.40.30.10:FF:000023">
    <property type="entry name" value="tRNA-specific 2-thiouridylase MnmA"/>
    <property type="match status" value="1"/>
</dbReference>
<keyword evidence="3 10" id="KW-0808">Transferase</keyword>
<dbReference type="GO" id="GO:0000049">
    <property type="term" value="F:tRNA binding"/>
    <property type="evidence" value="ECO:0007669"/>
    <property type="project" value="UniProtKB-KW"/>
</dbReference>
<evidence type="ECO:0000256" key="5">
    <source>
        <dbReference type="ARBA" id="ARBA00022741"/>
    </source>
</evidence>
<feature type="domain" description="tRNA-specific 2-thiouridylase MnmA-like central" evidence="12">
    <location>
        <begin position="211"/>
        <end position="273"/>
    </location>
</feature>
<dbReference type="NCBIfam" id="NF001138">
    <property type="entry name" value="PRK00143.1"/>
    <property type="match status" value="1"/>
</dbReference>
<proteinExistence type="inferred from homology"/>
<feature type="active site" description="Cysteine persulfide intermediate" evidence="10">
    <location>
        <position position="202"/>
    </location>
</feature>
<dbReference type="NCBIfam" id="TIGR00420">
    <property type="entry name" value="trmU"/>
    <property type="match status" value="1"/>
</dbReference>
<protein>
    <recommendedName>
        <fullName evidence="10">tRNA-specific 2-thiouridylase MnmA</fullName>
        <ecNumber evidence="10">2.8.1.13</ecNumber>
    </recommendedName>
</protein>
<gene>
    <name evidence="10" type="primary">mnmA</name>
    <name evidence="13" type="ORF">A2531_03935</name>
</gene>
<evidence type="ECO:0000313" key="14">
    <source>
        <dbReference type="Proteomes" id="UP000177579"/>
    </source>
</evidence>
<feature type="active site" description="Nucleophile" evidence="10">
    <location>
        <position position="106"/>
    </location>
</feature>
<accession>A0A1F5TPW9</accession>
<dbReference type="InterPro" id="IPR023382">
    <property type="entry name" value="MnmA-like_central_sf"/>
</dbReference>
<dbReference type="GO" id="GO:0005737">
    <property type="term" value="C:cytoplasm"/>
    <property type="evidence" value="ECO:0007669"/>
    <property type="project" value="UniProtKB-SubCell"/>
</dbReference>
<feature type="region of interest" description="Interaction with tRNA" evidence="10">
    <location>
        <begin position="309"/>
        <end position="310"/>
    </location>
</feature>
<feature type="site" description="Interaction with tRNA" evidence="10">
    <location>
        <position position="131"/>
    </location>
</feature>
<dbReference type="SUPFAM" id="SSF52402">
    <property type="entry name" value="Adenine nucleotide alpha hydrolases-like"/>
    <property type="match status" value="1"/>
</dbReference>
<keyword evidence="2 10" id="KW-0820">tRNA-binding</keyword>
<dbReference type="GO" id="GO:0002143">
    <property type="term" value="P:tRNA wobble position uridine thiolation"/>
    <property type="evidence" value="ECO:0007669"/>
    <property type="project" value="TreeGrafter"/>
</dbReference>
<comment type="similarity">
    <text evidence="10">Belongs to the MnmA/TRMU family.</text>
</comment>
<evidence type="ECO:0000259" key="12">
    <source>
        <dbReference type="Pfam" id="PF20259"/>
    </source>
</evidence>
<evidence type="ECO:0000256" key="2">
    <source>
        <dbReference type="ARBA" id="ARBA00022555"/>
    </source>
</evidence>
<dbReference type="Pfam" id="PF20258">
    <property type="entry name" value="tRNA_Me_trans_C"/>
    <property type="match status" value="1"/>
</dbReference>
<dbReference type="InterPro" id="IPR046885">
    <property type="entry name" value="MnmA-like_C"/>
</dbReference>
<feature type="domain" description="tRNA-specific 2-thiouridylase MnmA-like C-terminal" evidence="11">
    <location>
        <begin position="282"/>
        <end position="358"/>
    </location>
</feature>
<evidence type="ECO:0000256" key="4">
    <source>
        <dbReference type="ARBA" id="ARBA00022694"/>
    </source>
</evidence>
<dbReference type="EC" id="2.8.1.13" evidence="10"/>
<evidence type="ECO:0000256" key="6">
    <source>
        <dbReference type="ARBA" id="ARBA00022840"/>
    </source>
</evidence>
<dbReference type="Gene3D" id="2.30.30.280">
    <property type="entry name" value="Adenine nucleotide alpha hydrolases-like domains"/>
    <property type="match status" value="1"/>
</dbReference>
<evidence type="ECO:0000256" key="9">
    <source>
        <dbReference type="ARBA" id="ARBA00051542"/>
    </source>
</evidence>
<dbReference type="HAMAP" id="MF_00144">
    <property type="entry name" value="tRNA_thiouridyl_MnmA"/>
    <property type="match status" value="1"/>
</dbReference>
<comment type="function">
    <text evidence="10">Catalyzes the 2-thiolation of uridine at the wobble position (U34) of tRNA, leading to the formation of s(2)U34.</text>
</comment>
<keyword evidence="6 10" id="KW-0067">ATP-binding</keyword>
<reference evidence="13 14" key="1">
    <citation type="journal article" date="2016" name="Nat. Commun.">
        <title>Thousands of microbial genomes shed light on interconnected biogeochemical processes in an aquifer system.</title>
        <authorList>
            <person name="Anantharaman K."/>
            <person name="Brown C.T."/>
            <person name="Hug L.A."/>
            <person name="Sharon I."/>
            <person name="Castelle C.J."/>
            <person name="Probst A.J."/>
            <person name="Thomas B.C."/>
            <person name="Singh A."/>
            <person name="Wilkins M.J."/>
            <person name="Karaoz U."/>
            <person name="Brodie E.L."/>
            <person name="Williams K.H."/>
            <person name="Hubbard S.S."/>
            <person name="Banfield J.F."/>
        </authorList>
    </citation>
    <scope>NUCLEOTIDE SEQUENCE [LARGE SCALE GENOMIC DNA]</scope>
</reference>
<keyword evidence="7 10" id="KW-0694">RNA-binding</keyword>
<evidence type="ECO:0000256" key="10">
    <source>
        <dbReference type="HAMAP-Rule" id="MF_00144"/>
    </source>
</evidence>
<dbReference type="InterPro" id="IPR014729">
    <property type="entry name" value="Rossmann-like_a/b/a_fold"/>
</dbReference>
<feature type="region of interest" description="Interaction with tRNA" evidence="10">
    <location>
        <begin position="152"/>
        <end position="154"/>
    </location>
</feature>
<evidence type="ECO:0000256" key="3">
    <source>
        <dbReference type="ARBA" id="ARBA00022679"/>
    </source>
</evidence>
<comment type="caution">
    <text evidence="10">Lacks conserved residue(s) required for the propagation of feature annotation.</text>
</comment>
<dbReference type="Pfam" id="PF20259">
    <property type="entry name" value="tRNA_Me_trans_M"/>
    <property type="match status" value="1"/>
</dbReference>
<organism evidence="13 14">
    <name type="scientific">Candidatus Falkowbacteria bacterium RIFOXYD2_FULL_34_120</name>
    <dbReference type="NCBI Taxonomy" id="1798007"/>
    <lineage>
        <taxon>Bacteria</taxon>
        <taxon>Candidatus Falkowiibacteriota</taxon>
    </lineage>
</organism>
<feature type="binding site" evidence="10">
    <location>
        <position position="35"/>
    </location>
    <ligand>
        <name>ATP</name>
        <dbReference type="ChEBI" id="CHEBI:30616"/>
    </ligand>
</feature>
<dbReference type="Gene3D" id="3.40.50.620">
    <property type="entry name" value="HUPs"/>
    <property type="match status" value="1"/>
</dbReference>
<dbReference type="InterPro" id="IPR004506">
    <property type="entry name" value="MnmA-like"/>
</dbReference>
<evidence type="ECO:0000256" key="7">
    <source>
        <dbReference type="ARBA" id="ARBA00022884"/>
    </source>
</evidence>